<comment type="caution">
    <text evidence="1">The sequence shown here is derived from an EMBL/GenBank/DDBJ whole genome shotgun (WGS) entry which is preliminary data.</text>
</comment>
<reference evidence="1" key="1">
    <citation type="submission" date="2019-09" db="EMBL/GenBank/DDBJ databases">
        <title>Characterisation of the sponge microbiome using genome-centric metagenomics.</title>
        <authorList>
            <person name="Engelberts J.P."/>
            <person name="Robbins S.J."/>
            <person name="De Goeij J.M."/>
            <person name="Aranda M."/>
            <person name="Bell S.C."/>
            <person name="Webster N.S."/>
        </authorList>
    </citation>
    <scope>NUCLEOTIDE SEQUENCE</scope>
    <source>
        <strain evidence="1">SB0662_bin_9</strain>
    </source>
</reference>
<gene>
    <name evidence="1" type="ORF">F4Y08_14695</name>
</gene>
<proteinExistence type="predicted"/>
<dbReference type="AlphaFoldDB" id="A0A6B1DXX7"/>
<name>A0A6B1DXX7_9CHLR</name>
<protein>
    <submittedName>
        <fullName evidence="1">Uncharacterized protein</fullName>
    </submittedName>
</protein>
<evidence type="ECO:0000313" key="1">
    <source>
        <dbReference type="EMBL" id="MYD91553.1"/>
    </source>
</evidence>
<accession>A0A6B1DXX7</accession>
<dbReference type="EMBL" id="VXPY01000101">
    <property type="protein sequence ID" value="MYD91553.1"/>
    <property type="molecule type" value="Genomic_DNA"/>
</dbReference>
<organism evidence="1">
    <name type="scientific">Caldilineaceae bacterium SB0662_bin_9</name>
    <dbReference type="NCBI Taxonomy" id="2605258"/>
    <lineage>
        <taxon>Bacteria</taxon>
        <taxon>Bacillati</taxon>
        <taxon>Chloroflexota</taxon>
        <taxon>Caldilineae</taxon>
        <taxon>Caldilineales</taxon>
        <taxon>Caldilineaceae</taxon>
    </lineage>
</organism>
<sequence>MAADTAPVPQLTCDDLIRLQLSLQAYLDRFRSLFPRRDQAVSFAVYAEGLLSGERRKSVERMVLRELDGDMN</sequence>